<dbReference type="EMBL" id="LN483142">
    <property type="protein sequence ID" value="CED82901.1"/>
    <property type="molecule type" value="Genomic_DNA"/>
</dbReference>
<dbReference type="GO" id="GO:0016593">
    <property type="term" value="C:Cdc73/Paf1 complex"/>
    <property type="evidence" value="ECO:0007669"/>
    <property type="project" value="InterPro"/>
</dbReference>
<protein>
    <submittedName>
        <fullName evidence="7">RNA polymerase II assessory factor Cdc73p</fullName>
    </submittedName>
</protein>
<comment type="similarity">
    <text evidence="2">Belongs to the CDC73 family.</text>
</comment>
<evidence type="ECO:0000256" key="3">
    <source>
        <dbReference type="ARBA" id="ARBA00023163"/>
    </source>
</evidence>
<dbReference type="GO" id="GO:0006368">
    <property type="term" value="P:transcription elongation by RNA polymerase II"/>
    <property type="evidence" value="ECO:0007669"/>
    <property type="project" value="InterPro"/>
</dbReference>
<dbReference type="PANTHER" id="PTHR12466">
    <property type="entry name" value="CDC73 DOMAIN PROTEIN"/>
    <property type="match status" value="1"/>
</dbReference>
<dbReference type="AlphaFoldDB" id="A0A0F7SNE1"/>
<organism evidence="7">
    <name type="scientific">Phaffia rhodozyma</name>
    <name type="common">Yeast</name>
    <name type="synonym">Xanthophyllomyces dendrorhous</name>
    <dbReference type="NCBI Taxonomy" id="264483"/>
    <lineage>
        <taxon>Eukaryota</taxon>
        <taxon>Fungi</taxon>
        <taxon>Dikarya</taxon>
        <taxon>Basidiomycota</taxon>
        <taxon>Agaricomycotina</taxon>
        <taxon>Tremellomycetes</taxon>
        <taxon>Cystofilobasidiales</taxon>
        <taxon>Mrakiaceae</taxon>
        <taxon>Phaffia</taxon>
    </lineage>
</organism>
<accession>A0A0F7SNE1</accession>
<dbReference type="Pfam" id="PF05179">
    <property type="entry name" value="CDC73_C"/>
    <property type="match status" value="1"/>
</dbReference>
<evidence type="ECO:0000313" key="7">
    <source>
        <dbReference type="EMBL" id="CED82901.1"/>
    </source>
</evidence>
<evidence type="ECO:0000256" key="1">
    <source>
        <dbReference type="ARBA" id="ARBA00004123"/>
    </source>
</evidence>
<dbReference type="GO" id="GO:0032968">
    <property type="term" value="P:positive regulation of transcription elongation by RNA polymerase II"/>
    <property type="evidence" value="ECO:0007669"/>
    <property type="project" value="TreeGrafter"/>
</dbReference>
<reference evidence="7" key="1">
    <citation type="submission" date="2014-08" db="EMBL/GenBank/DDBJ databases">
        <authorList>
            <person name="Sharma Rahul"/>
            <person name="Thines Marco"/>
        </authorList>
    </citation>
    <scope>NUCLEOTIDE SEQUENCE</scope>
</reference>
<keyword evidence="3" id="KW-0804">Transcription</keyword>
<keyword evidence="4" id="KW-0539">Nucleus</keyword>
<feature type="compositionally biased region" description="Polar residues" evidence="5">
    <location>
        <begin position="134"/>
        <end position="148"/>
    </location>
</feature>
<dbReference type="InterPro" id="IPR038103">
    <property type="entry name" value="CDC73_C_sf"/>
</dbReference>
<dbReference type="PANTHER" id="PTHR12466:SF8">
    <property type="entry name" value="PARAFIBROMIN"/>
    <property type="match status" value="1"/>
</dbReference>
<sequence length="435" mass="47097">MSDASPAVHLRRAILAQTPITLSNSAGSSVASLATASRIHLGPDQSFEKIGAFESVPPAAHPSTINLPILYVVWQTRDSTLSEYLREARANGVSFIPSEKRKPTIDWLNGEGAETEEAKASTETESATTTVGGQSINSSTGQAPSASSLAKRKYVPDRSDVDAVVKIQQTEILLINRSTPLRSTTLTLTSSPTMASTTGKLPVGGGTKKDFSYLRQTVFSDRIKKMREALAGSNGAAGAANGKSGIPASAGGGALGAKKTKNQHPIIVISSSPTSLITMWNVKRFLEEGVFESSKDARDRASAEGQVKAEDLLVVLRTMPSSGKEGDKKMKYLVVEGPEALQKLGNRDEVWSRVQCVLTTGQTWQFAQYKWTDPKQLFHHVKGIYFHWSNIAPNAAVKEWNVTTLQVDPHKRHVDKALVGQFWRTLDLFRPSGGR</sequence>
<comment type="subcellular location">
    <subcellularLocation>
        <location evidence="1">Nucleus</location>
    </subcellularLocation>
</comment>
<feature type="region of interest" description="Disordered" evidence="5">
    <location>
        <begin position="110"/>
        <end position="153"/>
    </location>
</feature>
<evidence type="ECO:0000256" key="4">
    <source>
        <dbReference type="ARBA" id="ARBA00023242"/>
    </source>
</evidence>
<name>A0A0F7SNE1_PHARH</name>
<dbReference type="Gene3D" id="3.40.50.11990">
    <property type="entry name" value="RNA polymerase II accessory factor, Cdc73 C-terminal domain"/>
    <property type="match status" value="1"/>
</dbReference>
<feature type="compositionally biased region" description="Low complexity" evidence="5">
    <location>
        <begin position="123"/>
        <end position="133"/>
    </location>
</feature>
<dbReference type="GO" id="GO:0000993">
    <property type="term" value="F:RNA polymerase II complex binding"/>
    <property type="evidence" value="ECO:0007669"/>
    <property type="project" value="TreeGrafter"/>
</dbReference>
<proteinExistence type="inferred from homology"/>
<dbReference type="InterPro" id="IPR031336">
    <property type="entry name" value="CDC73_C"/>
</dbReference>
<evidence type="ECO:0000256" key="2">
    <source>
        <dbReference type="ARBA" id="ARBA00010427"/>
    </source>
</evidence>
<evidence type="ECO:0000256" key="5">
    <source>
        <dbReference type="SAM" id="MobiDB-lite"/>
    </source>
</evidence>
<evidence type="ECO:0000259" key="6">
    <source>
        <dbReference type="Pfam" id="PF05179"/>
    </source>
</evidence>
<dbReference type="InterPro" id="IPR007852">
    <property type="entry name" value="Cdc73/Parafibromin"/>
</dbReference>
<feature type="domain" description="Cell division control protein 73 C-terminal" evidence="6">
    <location>
        <begin position="262"/>
        <end position="427"/>
    </location>
</feature>